<gene>
    <name evidence="2" type="ORF">GCM10022204_42500</name>
</gene>
<accession>A0ABP7EEM6</accession>
<reference evidence="3" key="1">
    <citation type="journal article" date="2019" name="Int. J. Syst. Evol. Microbiol.">
        <title>The Global Catalogue of Microorganisms (GCM) 10K type strain sequencing project: providing services to taxonomists for standard genome sequencing and annotation.</title>
        <authorList>
            <consortium name="The Broad Institute Genomics Platform"/>
            <consortium name="The Broad Institute Genome Sequencing Center for Infectious Disease"/>
            <person name="Wu L."/>
            <person name="Ma J."/>
        </authorList>
    </citation>
    <scope>NUCLEOTIDE SEQUENCE [LARGE SCALE GENOMIC DNA]</scope>
    <source>
        <strain evidence="3">JCM 16548</strain>
    </source>
</reference>
<evidence type="ECO:0000313" key="2">
    <source>
        <dbReference type="EMBL" id="GAA3718062.1"/>
    </source>
</evidence>
<proteinExistence type="predicted"/>
<dbReference type="Proteomes" id="UP001500051">
    <property type="component" value="Unassembled WGS sequence"/>
</dbReference>
<keyword evidence="3" id="KW-1185">Reference proteome</keyword>
<evidence type="ECO:0000256" key="1">
    <source>
        <dbReference type="SAM" id="MobiDB-lite"/>
    </source>
</evidence>
<dbReference type="RefSeq" id="WP_344814473.1">
    <property type="nucleotide sequence ID" value="NZ_BAAAYX010000026.1"/>
</dbReference>
<sequence length="236" mass="24513">MLFTAATLDGLADGAVTATYRRWTTVRPKVGSRFTTRAGVVEVTGITPVDAEALSDGDASAAGFVDRAALLRWLQRSARGARDTRRSGEGALYRIDLALAGPDPRVALRADDRLEAGTVVDLARRLDRMDRAADAPWTRAALRQISARPGEVSTVLAEALGQERFAFKTRVRRLKALGLTESLQVGYRLSPRGAAFLAAEEAAADGAAADGAAADGAAADGAAGEAAGHGADGVRG</sequence>
<organism evidence="2 3">
    <name type="scientific">Microlunatus aurantiacus</name>
    <dbReference type="NCBI Taxonomy" id="446786"/>
    <lineage>
        <taxon>Bacteria</taxon>
        <taxon>Bacillati</taxon>
        <taxon>Actinomycetota</taxon>
        <taxon>Actinomycetes</taxon>
        <taxon>Propionibacteriales</taxon>
        <taxon>Propionibacteriaceae</taxon>
        <taxon>Microlunatus</taxon>
    </lineage>
</organism>
<comment type="caution">
    <text evidence="2">The sequence shown here is derived from an EMBL/GenBank/DDBJ whole genome shotgun (WGS) entry which is preliminary data.</text>
</comment>
<feature type="region of interest" description="Disordered" evidence="1">
    <location>
        <begin position="214"/>
        <end position="236"/>
    </location>
</feature>
<evidence type="ECO:0000313" key="3">
    <source>
        <dbReference type="Proteomes" id="UP001500051"/>
    </source>
</evidence>
<evidence type="ECO:0008006" key="4">
    <source>
        <dbReference type="Google" id="ProtNLM"/>
    </source>
</evidence>
<dbReference type="EMBL" id="BAAAYX010000026">
    <property type="protein sequence ID" value="GAA3718062.1"/>
    <property type="molecule type" value="Genomic_DNA"/>
</dbReference>
<name>A0ABP7EEM6_9ACTN</name>
<feature type="compositionally biased region" description="Low complexity" evidence="1">
    <location>
        <begin position="214"/>
        <end position="229"/>
    </location>
</feature>
<protein>
    <recommendedName>
        <fullName evidence="4">ASCH domain-containing protein</fullName>
    </recommendedName>
</protein>